<dbReference type="PANTHER" id="PTHR46300:SF1">
    <property type="entry name" value="P450, PUTATIVE (EUROFUNG)-RELATED"/>
    <property type="match status" value="1"/>
</dbReference>
<evidence type="ECO:0000256" key="8">
    <source>
        <dbReference type="PIRSR" id="PIRSR602401-1"/>
    </source>
</evidence>
<evidence type="ECO:0000313" key="10">
    <source>
        <dbReference type="EMBL" id="OJJ40085.1"/>
    </source>
</evidence>
<keyword evidence="7 9" id="KW-0503">Monooxygenase</keyword>
<dbReference type="GO" id="GO:0005506">
    <property type="term" value="F:iron ion binding"/>
    <property type="evidence" value="ECO:0007669"/>
    <property type="project" value="InterPro"/>
</dbReference>
<dbReference type="GO" id="GO:0020037">
    <property type="term" value="F:heme binding"/>
    <property type="evidence" value="ECO:0007669"/>
    <property type="project" value="InterPro"/>
</dbReference>
<accession>A0A1L9RYU3</accession>
<organism evidence="10 11">
    <name type="scientific">Aspergillus wentii DTO 134E9</name>
    <dbReference type="NCBI Taxonomy" id="1073089"/>
    <lineage>
        <taxon>Eukaryota</taxon>
        <taxon>Fungi</taxon>
        <taxon>Dikarya</taxon>
        <taxon>Ascomycota</taxon>
        <taxon>Pezizomycotina</taxon>
        <taxon>Eurotiomycetes</taxon>
        <taxon>Eurotiomycetidae</taxon>
        <taxon>Eurotiales</taxon>
        <taxon>Aspergillaceae</taxon>
        <taxon>Aspergillus</taxon>
        <taxon>Aspergillus subgen. Cremei</taxon>
    </lineage>
</organism>
<evidence type="ECO:0008006" key="12">
    <source>
        <dbReference type="Google" id="ProtNLM"/>
    </source>
</evidence>
<dbReference type="GeneID" id="63748168"/>
<dbReference type="Proteomes" id="UP000184383">
    <property type="component" value="Unassembled WGS sequence"/>
</dbReference>
<dbReference type="InterPro" id="IPR050364">
    <property type="entry name" value="Cytochrome_P450_fung"/>
</dbReference>
<dbReference type="InterPro" id="IPR017972">
    <property type="entry name" value="Cyt_P450_CS"/>
</dbReference>
<keyword evidence="6 8" id="KW-0408">Iron</keyword>
<comment type="cofactor">
    <cofactor evidence="1 8">
        <name>heme</name>
        <dbReference type="ChEBI" id="CHEBI:30413"/>
    </cofactor>
</comment>
<evidence type="ECO:0000256" key="1">
    <source>
        <dbReference type="ARBA" id="ARBA00001971"/>
    </source>
</evidence>
<dbReference type="EMBL" id="KV878209">
    <property type="protein sequence ID" value="OJJ40085.1"/>
    <property type="molecule type" value="Genomic_DNA"/>
</dbReference>
<comment type="similarity">
    <text evidence="2 9">Belongs to the cytochrome P450 family.</text>
</comment>
<gene>
    <name evidence="10" type="ORF">ASPWEDRAFT_22294</name>
</gene>
<evidence type="ECO:0000256" key="4">
    <source>
        <dbReference type="ARBA" id="ARBA00022723"/>
    </source>
</evidence>
<evidence type="ECO:0000256" key="2">
    <source>
        <dbReference type="ARBA" id="ARBA00010617"/>
    </source>
</evidence>
<evidence type="ECO:0000313" key="11">
    <source>
        <dbReference type="Proteomes" id="UP000184383"/>
    </source>
</evidence>
<dbReference type="SUPFAM" id="SSF48264">
    <property type="entry name" value="Cytochrome P450"/>
    <property type="match status" value="1"/>
</dbReference>
<dbReference type="GO" id="GO:0004497">
    <property type="term" value="F:monooxygenase activity"/>
    <property type="evidence" value="ECO:0007669"/>
    <property type="project" value="UniProtKB-KW"/>
</dbReference>
<dbReference type="STRING" id="1073089.A0A1L9RYU3"/>
<dbReference type="OrthoDB" id="1470350at2759"/>
<dbReference type="AlphaFoldDB" id="A0A1L9RYU3"/>
<sequence>MPLRLVGIASRSPDRRSSTYLEKVAVVYPREMQQVQAEIDRHIGSERLPTLADLPQLPYTQAFICECSRLSPISPFGLHRAVSQEDEYMGYRIPADATILPFLWGMNMDETIHPNPTFFQPQRWIDNPTLSSPDAFGFGKRLCPGKPIAERMIFITIACVAWGYDFTAADGFEYQADKYNLFSTPSTSAIRVLCRSPAHRATIERVHREADLRSEGI</sequence>
<dbReference type="InterPro" id="IPR002401">
    <property type="entry name" value="Cyt_P450_E_grp-I"/>
</dbReference>
<dbReference type="PANTHER" id="PTHR46300">
    <property type="entry name" value="P450, PUTATIVE (EUROFUNG)-RELATED-RELATED"/>
    <property type="match status" value="1"/>
</dbReference>
<dbReference type="PRINTS" id="PR00385">
    <property type="entry name" value="P450"/>
</dbReference>
<reference evidence="11" key="1">
    <citation type="journal article" date="2017" name="Genome Biol.">
        <title>Comparative genomics reveals high biological diversity and specific adaptations in the industrially and medically important fungal genus Aspergillus.</title>
        <authorList>
            <person name="de Vries R.P."/>
            <person name="Riley R."/>
            <person name="Wiebenga A."/>
            <person name="Aguilar-Osorio G."/>
            <person name="Amillis S."/>
            <person name="Uchima C.A."/>
            <person name="Anderluh G."/>
            <person name="Asadollahi M."/>
            <person name="Askin M."/>
            <person name="Barry K."/>
            <person name="Battaglia E."/>
            <person name="Bayram O."/>
            <person name="Benocci T."/>
            <person name="Braus-Stromeyer S.A."/>
            <person name="Caldana C."/>
            <person name="Canovas D."/>
            <person name="Cerqueira G.C."/>
            <person name="Chen F."/>
            <person name="Chen W."/>
            <person name="Choi C."/>
            <person name="Clum A."/>
            <person name="Dos Santos R.A."/>
            <person name="Damasio A.R."/>
            <person name="Diallinas G."/>
            <person name="Emri T."/>
            <person name="Fekete E."/>
            <person name="Flipphi M."/>
            <person name="Freyberg S."/>
            <person name="Gallo A."/>
            <person name="Gournas C."/>
            <person name="Habgood R."/>
            <person name="Hainaut M."/>
            <person name="Harispe M.L."/>
            <person name="Henrissat B."/>
            <person name="Hilden K.S."/>
            <person name="Hope R."/>
            <person name="Hossain A."/>
            <person name="Karabika E."/>
            <person name="Karaffa L."/>
            <person name="Karanyi Z."/>
            <person name="Krasevec N."/>
            <person name="Kuo A."/>
            <person name="Kusch H."/>
            <person name="LaButti K."/>
            <person name="Lagendijk E.L."/>
            <person name="Lapidus A."/>
            <person name="Levasseur A."/>
            <person name="Lindquist E."/>
            <person name="Lipzen A."/>
            <person name="Logrieco A.F."/>
            <person name="MacCabe A."/>
            <person name="Maekelae M.R."/>
            <person name="Malavazi I."/>
            <person name="Melin P."/>
            <person name="Meyer V."/>
            <person name="Mielnichuk N."/>
            <person name="Miskei M."/>
            <person name="Molnar A.P."/>
            <person name="Mule G."/>
            <person name="Ngan C.Y."/>
            <person name="Orejas M."/>
            <person name="Orosz E."/>
            <person name="Ouedraogo J.P."/>
            <person name="Overkamp K.M."/>
            <person name="Park H.-S."/>
            <person name="Perrone G."/>
            <person name="Piumi F."/>
            <person name="Punt P.J."/>
            <person name="Ram A.F."/>
            <person name="Ramon A."/>
            <person name="Rauscher S."/>
            <person name="Record E."/>
            <person name="Riano-Pachon D.M."/>
            <person name="Robert V."/>
            <person name="Roehrig J."/>
            <person name="Ruller R."/>
            <person name="Salamov A."/>
            <person name="Salih N.S."/>
            <person name="Samson R.A."/>
            <person name="Sandor E."/>
            <person name="Sanguinetti M."/>
            <person name="Schuetze T."/>
            <person name="Sepcic K."/>
            <person name="Shelest E."/>
            <person name="Sherlock G."/>
            <person name="Sophianopoulou V."/>
            <person name="Squina F.M."/>
            <person name="Sun H."/>
            <person name="Susca A."/>
            <person name="Todd R.B."/>
            <person name="Tsang A."/>
            <person name="Unkles S.E."/>
            <person name="van de Wiele N."/>
            <person name="van Rossen-Uffink D."/>
            <person name="Oliveira J.V."/>
            <person name="Vesth T.C."/>
            <person name="Visser J."/>
            <person name="Yu J.-H."/>
            <person name="Zhou M."/>
            <person name="Andersen M.R."/>
            <person name="Archer D.B."/>
            <person name="Baker S.E."/>
            <person name="Benoit I."/>
            <person name="Brakhage A.A."/>
            <person name="Braus G.H."/>
            <person name="Fischer R."/>
            <person name="Frisvad J.C."/>
            <person name="Goldman G.H."/>
            <person name="Houbraken J."/>
            <person name="Oakley B."/>
            <person name="Pocsi I."/>
            <person name="Scazzocchio C."/>
            <person name="Seiboth B."/>
            <person name="vanKuyk P.A."/>
            <person name="Wortman J."/>
            <person name="Dyer P.S."/>
            <person name="Grigoriev I.V."/>
        </authorList>
    </citation>
    <scope>NUCLEOTIDE SEQUENCE [LARGE SCALE GENOMIC DNA]</scope>
    <source>
        <strain evidence="11">DTO 134E9</strain>
    </source>
</reference>
<dbReference type="PROSITE" id="PS00086">
    <property type="entry name" value="CYTOCHROME_P450"/>
    <property type="match status" value="1"/>
</dbReference>
<dbReference type="Gene3D" id="1.10.630.10">
    <property type="entry name" value="Cytochrome P450"/>
    <property type="match status" value="1"/>
</dbReference>
<dbReference type="PRINTS" id="PR00463">
    <property type="entry name" value="EP450I"/>
</dbReference>
<evidence type="ECO:0000256" key="5">
    <source>
        <dbReference type="ARBA" id="ARBA00023002"/>
    </source>
</evidence>
<dbReference type="InterPro" id="IPR001128">
    <property type="entry name" value="Cyt_P450"/>
</dbReference>
<keyword evidence="4 8" id="KW-0479">Metal-binding</keyword>
<keyword evidence="3 8" id="KW-0349">Heme</keyword>
<proteinExistence type="inferred from homology"/>
<keyword evidence="11" id="KW-1185">Reference proteome</keyword>
<evidence type="ECO:0000256" key="7">
    <source>
        <dbReference type="ARBA" id="ARBA00023033"/>
    </source>
</evidence>
<dbReference type="GO" id="GO:0016705">
    <property type="term" value="F:oxidoreductase activity, acting on paired donors, with incorporation or reduction of molecular oxygen"/>
    <property type="evidence" value="ECO:0007669"/>
    <property type="project" value="InterPro"/>
</dbReference>
<name>A0A1L9RYU3_ASPWE</name>
<evidence type="ECO:0000256" key="9">
    <source>
        <dbReference type="RuleBase" id="RU000461"/>
    </source>
</evidence>
<dbReference type="VEuPathDB" id="FungiDB:ASPWEDRAFT_22294"/>
<dbReference type="InterPro" id="IPR036396">
    <property type="entry name" value="Cyt_P450_sf"/>
</dbReference>
<dbReference type="Pfam" id="PF00067">
    <property type="entry name" value="p450"/>
    <property type="match status" value="1"/>
</dbReference>
<keyword evidence="5 9" id="KW-0560">Oxidoreductase</keyword>
<feature type="binding site" description="axial binding residue" evidence="8">
    <location>
        <position position="143"/>
    </location>
    <ligand>
        <name>heme</name>
        <dbReference type="ChEBI" id="CHEBI:30413"/>
    </ligand>
    <ligandPart>
        <name>Fe</name>
        <dbReference type="ChEBI" id="CHEBI:18248"/>
    </ligandPart>
</feature>
<evidence type="ECO:0000256" key="3">
    <source>
        <dbReference type="ARBA" id="ARBA00022617"/>
    </source>
</evidence>
<evidence type="ECO:0000256" key="6">
    <source>
        <dbReference type="ARBA" id="ARBA00023004"/>
    </source>
</evidence>
<dbReference type="RefSeq" id="XP_040693761.1">
    <property type="nucleotide sequence ID" value="XM_040832320.1"/>
</dbReference>
<protein>
    <recommendedName>
        <fullName evidence="12">Cytochrome P450</fullName>
    </recommendedName>
</protein>